<dbReference type="AlphaFoldDB" id="A0A9P4GLY6"/>
<evidence type="ECO:0000259" key="2">
    <source>
        <dbReference type="Pfam" id="PF20253"/>
    </source>
</evidence>
<keyword evidence="4" id="KW-1185">Reference proteome</keyword>
<dbReference type="InterPro" id="IPR046539">
    <property type="entry name" value="DUF6604"/>
</dbReference>
<name>A0A9P4GLY6_9PLEO</name>
<evidence type="ECO:0000256" key="1">
    <source>
        <dbReference type="SAM" id="MobiDB-lite"/>
    </source>
</evidence>
<dbReference type="GeneID" id="63855879"/>
<accession>A0A9P4GLY6</accession>
<feature type="region of interest" description="Disordered" evidence="1">
    <location>
        <begin position="334"/>
        <end position="353"/>
    </location>
</feature>
<evidence type="ECO:0000313" key="4">
    <source>
        <dbReference type="Proteomes" id="UP000800039"/>
    </source>
</evidence>
<dbReference type="RefSeq" id="XP_040790650.1">
    <property type="nucleotide sequence ID" value="XM_040938623.1"/>
</dbReference>
<dbReference type="Proteomes" id="UP000800039">
    <property type="component" value="Unassembled WGS sequence"/>
</dbReference>
<evidence type="ECO:0000313" key="3">
    <source>
        <dbReference type="EMBL" id="KAF1848087.1"/>
    </source>
</evidence>
<comment type="caution">
    <text evidence="3">The sequence shown here is derived from an EMBL/GenBank/DDBJ whole genome shotgun (WGS) entry which is preliminary data.</text>
</comment>
<dbReference type="Pfam" id="PF20253">
    <property type="entry name" value="DUF6604"/>
    <property type="match status" value="1"/>
</dbReference>
<dbReference type="PANTHER" id="PTHR38795">
    <property type="entry name" value="DUF6604 DOMAIN-CONTAINING PROTEIN"/>
    <property type="match status" value="1"/>
</dbReference>
<reference evidence="3" key="1">
    <citation type="submission" date="2020-01" db="EMBL/GenBank/DDBJ databases">
        <authorList>
            <consortium name="DOE Joint Genome Institute"/>
            <person name="Haridas S."/>
            <person name="Albert R."/>
            <person name="Binder M."/>
            <person name="Bloem J."/>
            <person name="Labutti K."/>
            <person name="Salamov A."/>
            <person name="Andreopoulos B."/>
            <person name="Baker S.E."/>
            <person name="Barry K."/>
            <person name="Bills G."/>
            <person name="Bluhm B.H."/>
            <person name="Cannon C."/>
            <person name="Castanera R."/>
            <person name="Culley D.E."/>
            <person name="Daum C."/>
            <person name="Ezra D."/>
            <person name="Gonzalez J.B."/>
            <person name="Henrissat B."/>
            <person name="Kuo A."/>
            <person name="Liang C."/>
            <person name="Lipzen A."/>
            <person name="Lutzoni F."/>
            <person name="Magnuson J."/>
            <person name="Mondo S."/>
            <person name="Nolan M."/>
            <person name="Ohm R."/>
            <person name="Pangilinan J."/>
            <person name="Park H.-J."/>
            <person name="Ramirez L."/>
            <person name="Alfaro M."/>
            <person name="Sun H."/>
            <person name="Tritt A."/>
            <person name="Yoshinaga Y."/>
            <person name="Zwiers L.-H."/>
            <person name="Turgeon B.G."/>
            <person name="Goodwin S.B."/>
            <person name="Spatafora J.W."/>
            <person name="Crous P.W."/>
            <person name="Grigoriev I.V."/>
        </authorList>
    </citation>
    <scope>NUCLEOTIDE SEQUENCE</scope>
    <source>
        <strain evidence="3">CBS 394.84</strain>
    </source>
</reference>
<organism evidence="3 4">
    <name type="scientific">Cucurbitaria berberidis CBS 394.84</name>
    <dbReference type="NCBI Taxonomy" id="1168544"/>
    <lineage>
        <taxon>Eukaryota</taxon>
        <taxon>Fungi</taxon>
        <taxon>Dikarya</taxon>
        <taxon>Ascomycota</taxon>
        <taxon>Pezizomycotina</taxon>
        <taxon>Dothideomycetes</taxon>
        <taxon>Pleosporomycetidae</taxon>
        <taxon>Pleosporales</taxon>
        <taxon>Pleosporineae</taxon>
        <taxon>Cucurbitariaceae</taxon>
        <taxon>Cucurbitaria</taxon>
    </lineage>
</organism>
<dbReference type="EMBL" id="ML976615">
    <property type="protein sequence ID" value="KAF1848087.1"/>
    <property type="molecule type" value="Genomic_DNA"/>
</dbReference>
<dbReference type="OrthoDB" id="5238236at2759"/>
<protein>
    <recommendedName>
        <fullName evidence="2">DUF6604 domain-containing protein</fullName>
    </recommendedName>
</protein>
<feature type="domain" description="DUF6604" evidence="2">
    <location>
        <begin position="11"/>
        <end position="261"/>
    </location>
</feature>
<gene>
    <name evidence="3" type="ORF">K460DRAFT_67935</name>
</gene>
<dbReference type="PANTHER" id="PTHR38795:SF1">
    <property type="entry name" value="DUF6604 DOMAIN-CONTAINING PROTEIN"/>
    <property type="match status" value="1"/>
</dbReference>
<proteinExistence type="predicted"/>
<feature type="compositionally biased region" description="Basic and acidic residues" evidence="1">
    <location>
        <begin position="335"/>
        <end position="353"/>
    </location>
</feature>
<sequence>MLPDNVWSACRQYKRDTREVASWLRTTANNLGFTSRAATRARRRSRKKSAKYISTYAVSTKEYIAMAELIAANKDQVVQASATLRIVLDRTIEVLEFYLYMRSRRPVESTVKQIYDTDQAPLLEALKKVRDILASRHASGFAPRGETPDSSDEPEHLLADPKRDRVLAAIQSDPLLADLELGPATTSSSREEKQVEDTSNLSDGIEDDFLAIQLFLLDLNYLRSEVTQAWDGYKQGVLDLVTASLVTDTAVSFACSLEDDCKEQYTKHGGIYAMLKLLYNEECIAHNTTPGERDQPGDKFNFKMYDTIMNLFLVPFRLLTEYLDVQRPSMVPDYGGKDSSDYDPSSDRASKNNRQRFLEDRRVMIRMLPEFTAMTSIFERSPAEDELTVGIRNMFETKEVTLSLAFASQLFIDIHNRLRDKAQAAFFKLSAVASFTRNNIKENFRFHEGLRSSSLSAGSMKQMSKFSDNVFNYILRDPHRYACQTLWGLKLPDPYYFLRQHPWASGVWKFYVQTELHTGSIFFMGAWGAIQSCGHLYNAVRQEKLLETQWIDMIILFGTNHAKELFVGYPPWCPEDYLVCLKMAIEDFAVNSEPSYETPLEDKTTTFNASYPGSSNMAPVIRKFKERYCSGKPSLELRAEDVDSFIRAGRGQRQFDAKGQPMPSVTAPGTLIGHENDPQRGVPANQLLCVIRDSVESQMLELSVDYLTLHRACWGLLRSIKDRCRDRLVELFGQEYIEDESQLPRIVEYIFKESSENADATMLKDAATVIEEMLETDMGNAVGKLIKEKFGLPLVL</sequence>